<evidence type="ECO:0000259" key="4">
    <source>
        <dbReference type="Pfam" id="PF21621"/>
    </source>
</evidence>
<accession>A0A1M7GUR5</accession>
<evidence type="ECO:0000256" key="3">
    <source>
        <dbReference type="SAM" id="Phobius"/>
    </source>
</evidence>
<evidence type="ECO:0000313" key="6">
    <source>
        <dbReference type="Proteomes" id="UP000184092"/>
    </source>
</evidence>
<proteinExistence type="predicted"/>
<evidence type="ECO:0000256" key="1">
    <source>
        <dbReference type="ARBA" id="ARBA00029741"/>
    </source>
</evidence>
<dbReference type="SUPFAM" id="SSF51182">
    <property type="entry name" value="RmlC-like cupins"/>
    <property type="match status" value="1"/>
</dbReference>
<dbReference type="InterPro" id="IPR049071">
    <property type="entry name" value="MPI_cupin_dom"/>
</dbReference>
<feature type="transmembrane region" description="Helical" evidence="3">
    <location>
        <begin position="52"/>
        <end position="70"/>
    </location>
</feature>
<protein>
    <recommendedName>
        <fullName evidence="1">Phosphohexomutase</fullName>
    </recommendedName>
    <alternativeName>
        <fullName evidence="2">Phosphomannose isomerase</fullName>
    </alternativeName>
</protein>
<reference evidence="6" key="1">
    <citation type="submission" date="2016-11" db="EMBL/GenBank/DDBJ databases">
        <authorList>
            <person name="Varghese N."/>
            <person name="Submissions S."/>
        </authorList>
    </citation>
    <scope>NUCLEOTIDE SEQUENCE [LARGE SCALE GENOMIC DNA]</scope>
    <source>
        <strain evidence="6">CGMCC 1.2749</strain>
    </source>
</reference>
<keyword evidence="3" id="KW-1133">Transmembrane helix</keyword>
<keyword evidence="6" id="KW-1185">Reference proteome</keyword>
<sequence>MKPPTKGDCCAINFKLYLLFLLYKFNFCVLLFHFLIIWFLSFFESDLLLLEFFVYLGKFFFQSQSFIVIINQDGEITAIKTGKTFTVYMCVEGSFEIECNNSKWQYEKGDTVLIPAAMKTFVLNGKAST</sequence>
<name>A0A1M7GUR5_9FLAO</name>
<keyword evidence="3" id="KW-0472">Membrane</keyword>
<dbReference type="InterPro" id="IPR014710">
    <property type="entry name" value="RmlC-like_jellyroll"/>
</dbReference>
<evidence type="ECO:0000256" key="2">
    <source>
        <dbReference type="ARBA" id="ARBA00030762"/>
    </source>
</evidence>
<evidence type="ECO:0000313" key="5">
    <source>
        <dbReference type="EMBL" id="SHM19828.1"/>
    </source>
</evidence>
<gene>
    <name evidence="5" type="ORF">SAMN05216269_10371</name>
</gene>
<dbReference type="AlphaFoldDB" id="A0A1M7GUR5"/>
<dbReference type="InterPro" id="IPR011051">
    <property type="entry name" value="RmlC_Cupin_sf"/>
</dbReference>
<dbReference type="Pfam" id="PF21621">
    <property type="entry name" value="MPI_cupin_dom"/>
    <property type="match status" value="1"/>
</dbReference>
<dbReference type="Proteomes" id="UP000184092">
    <property type="component" value="Unassembled WGS sequence"/>
</dbReference>
<feature type="domain" description="Mannose-6-phosphate isomerase cupin" evidence="4">
    <location>
        <begin position="77"/>
        <end position="128"/>
    </location>
</feature>
<dbReference type="STRING" id="178356.SAMN05216269_10371"/>
<dbReference type="EMBL" id="FRCL01000003">
    <property type="protein sequence ID" value="SHM19828.1"/>
    <property type="molecule type" value="Genomic_DNA"/>
</dbReference>
<keyword evidence="3" id="KW-0812">Transmembrane</keyword>
<dbReference type="Gene3D" id="2.60.120.10">
    <property type="entry name" value="Jelly Rolls"/>
    <property type="match status" value="1"/>
</dbReference>
<feature type="transmembrane region" description="Helical" evidence="3">
    <location>
        <begin position="16"/>
        <end position="40"/>
    </location>
</feature>
<organism evidence="5 6">
    <name type="scientific">Flavobacterium xinjiangense</name>
    <dbReference type="NCBI Taxonomy" id="178356"/>
    <lineage>
        <taxon>Bacteria</taxon>
        <taxon>Pseudomonadati</taxon>
        <taxon>Bacteroidota</taxon>
        <taxon>Flavobacteriia</taxon>
        <taxon>Flavobacteriales</taxon>
        <taxon>Flavobacteriaceae</taxon>
        <taxon>Flavobacterium</taxon>
    </lineage>
</organism>